<protein>
    <submittedName>
        <fullName evidence="5">Lrp/AsnC family transcriptional regulator</fullName>
    </submittedName>
</protein>
<dbReference type="SUPFAM" id="SSF46785">
    <property type="entry name" value="Winged helix' DNA-binding domain"/>
    <property type="match status" value="2"/>
</dbReference>
<keyword evidence="6" id="KW-1185">Reference proteome</keyword>
<dbReference type="SMART" id="SM00344">
    <property type="entry name" value="HTH_ASNC"/>
    <property type="match status" value="1"/>
</dbReference>
<dbReference type="Gene3D" id="1.10.10.10">
    <property type="entry name" value="Winged helix-like DNA-binding domain superfamily/Winged helix DNA-binding domain"/>
    <property type="match status" value="2"/>
</dbReference>
<dbReference type="Pfam" id="PF13404">
    <property type="entry name" value="HTH_AsnC-type"/>
    <property type="match status" value="2"/>
</dbReference>
<evidence type="ECO:0000313" key="6">
    <source>
        <dbReference type="Proteomes" id="UP001500928"/>
    </source>
</evidence>
<dbReference type="InterPro" id="IPR000485">
    <property type="entry name" value="AsnC-type_HTH_dom"/>
</dbReference>
<dbReference type="PANTHER" id="PTHR30154">
    <property type="entry name" value="LEUCINE-RESPONSIVE REGULATORY PROTEIN"/>
    <property type="match status" value="1"/>
</dbReference>
<feature type="domain" description="HTH asnC-type" evidence="4">
    <location>
        <begin position="4"/>
        <end position="64"/>
    </location>
</feature>
<dbReference type="SUPFAM" id="SSF54909">
    <property type="entry name" value="Dimeric alpha+beta barrel"/>
    <property type="match status" value="1"/>
</dbReference>
<keyword evidence="3" id="KW-0804">Transcription</keyword>
<dbReference type="InterPro" id="IPR036390">
    <property type="entry name" value="WH_DNA-bd_sf"/>
</dbReference>
<reference evidence="6" key="1">
    <citation type="journal article" date="2019" name="Int. J. Syst. Evol. Microbiol.">
        <title>The Global Catalogue of Microorganisms (GCM) 10K type strain sequencing project: providing services to taxonomists for standard genome sequencing and annotation.</title>
        <authorList>
            <consortium name="The Broad Institute Genomics Platform"/>
            <consortium name="The Broad Institute Genome Sequencing Center for Infectious Disease"/>
            <person name="Wu L."/>
            <person name="Ma J."/>
        </authorList>
    </citation>
    <scope>NUCLEOTIDE SEQUENCE [LARGE SCALE GENOMIC DNA]</scope>
    <source>
        <strain evidence="6">JCM 17979</strain>
    </source>
</reference>
<dbReference type="InterPro" id="IPR019888">
    <property type="entry name" value="Tscrpt_reg_AsnC-like"/>
</dbReference>
<evidence type="ECO:0000256" key="3">
    <source>
        <dbReference type="ARBA" id="ARBA00023163"/>
    </source>
</evidence>
<dbReference type="EMBL" id="BAABHO010000029">
    <property type="protein sequence ID" value="GAA4796586.1"/>
    <property type="molecule type" value="Genomic_DNA"/>
</dbReference>
<sequence length="334" mass="35747">MEEFDDVDRALVHALQVDGRAPFRRVAEVLGVSDQTVARRYARLRSTRALRVVGFSDPTVVGDDQWHLRLRCAPDASLEIADALARRPDTSWIGLVSGGAEIACSLRARGRAADEVLLHRLPRTPQILDVSAHEVLHVFYGGAREPFTKQGALSEEQVARLAEHVPADVPAPRLDDVDRRLLELLRADGRAPVEDLARACGTSASTVRRRLHDLRGGGLLYLDVDVAPEVMELGLRSMLYLTVAPAHLDAAGRALAAHPEVPFAAATAGRANISASVASADAAGLYRYLTTRIADLPGVQAVETAPVIHTVKAAGTHYPVRGGVTAGARPSSSS</sequence>
<dbReference type="PRINTS" id="PR00033">
    <property type="entry name" value="HTHASNC"/>
</dbReference>
<accession>A0ABP9BKI4</accession>
<comment type="caution">
    <text evidence="5">The sequence shown here is derived from an EMBL/GenBank/DDBJ whole genome shotgun (WGS) entry which is preliminary data.</text>
</comment>
<keyword evidence="2" id="KW-0238">DNA-binding</keyword>
<dbReference type="InterPro" id="IPR011008">
    <property type="entry name" value="Dimeric_a/b-barrel"/>
</dbReference>
<evidence type="ECO:0000256" key="1">
    <source>
        <dbReference type="ARBA" id="ARBA00023015"/>
    </source>
</evidence>
<dbReference type="PANTHER" id="PTHR30154:SF34">
    <property type="entry name" value="TRANSCRIPTIONAL REGULATOR AZLB"/>
    <property type="match status" value="1"/>
</dbReference>
<dbReference type="Pfam" id="PF01037">
    <property type="entry name" value="AsnC_trans_reg"/>
    <property type="match status" value="1"/>
</dbReference>
<dbReference type="InterPro" id="IPR019887">
    <property type="entry name" value="Tscrpt_reg_AsnC/Lrp_C"/>
</dbReference>
<evidence type="ECO:0000259" key="4">
    <source>
        <dbReference type="PROSITE" id="PS50956"/>
    </source>
</evidence>
<gene>
    <name evidence="5" type="ORF">GCM10023200_35860</name>
</gene>
<keyword evidence="1" id="KW-0805">Transcription regulation</keyword>
<dbReference type="PROSITE" id="PS50956">
    <property type="entry name" value="HTH_ASNC_2"/>
    <property type="match status" value="2"/>
</dbReference>
<dbReference type="CDD" id="cd00090">
    <property type="entry name" value="HTH_ARSR"/>
    <property type="match status" value="1"/>
</dbReference>
<evidence type="ECO:0000313" key="5">
    <source>
        <dbReference type="EMBL" id="GAA4796586.1"/>
    </source>
</evidence>
<organism evidence="5 6">
    <name type="scientific">Actinomycetospora chlora</name>
    <dbReference type="NCBI Taxonomy" id="663608"/>
    <lineage>
        <taxon>Bacteria</taxon>
        <taxon>Bacillati</taxon>
        <taxon>Actinomycetota</taxon>
        <taxon>Actinomycetes</taxon>
        <taxon>Pseudonocardiales</taxon>
        <taxon>Pseudonocardiaceae</taxon>
        <taxon>Actinomycetospora</taxon>
    </lineage>
</organism>
<evidence type="ECO:0000256" key="2">
    <source>
        <dbReference type="ARBA" id="ARBA00023125"/>
    </source>
</evidence>
<feature type="domain" description="HTH asnC-type" evidence="4">
    <location>
        <begin position="174"/>
        <end position="236"/>
    </location>
</feature>
<name>A0ABP9BKI4_9PSEU</name>
<dbReference type="Proteomes" id="UP001500928">
    <property type="component" value="Unassembled WGS sequence"/>
</dbReference>
<dbReference type="Gene3D" id="3.30.70.920">
    <property type="match status" value="1"/>
</dbReference>
<dbReference type="InterPro" id="IPR036388">
    <property type="entry name" value="WH-like_DNA-bd_sf"/>
</dbReference>
<dbReference type="InterPro" id="IPR011991">
    <property type="entry name" value="ArsR-like_HTH"/>
</dbReference>
<dbReference type="RefSeq" id="WP_345417938.1">
    <property type="nucleotide sequence ID" value="NZ_BAABHO010000029.1"/>
</dbReference>
<proteinExistence type="predicted"/>